<accession>A0A6J8D0P3</accession>
<organism evidence="1 2">
    <name type="scientific">Mytilus coruscus</name>
    <name type="common">Sea mussel</name>
    <dbReference type="NCBI Taxonomy" id="42192"/>
    <lineage>
        <taxon>Eukaryota</taxon>
        <taxon>Metazoa</taxon>
        <taxon>Spiralia</taxon>
        <taxon>Lophotrochozoa</taxon>
        <taxon>Mollusca</taxon>
        <taxon>Bivalvia</taxon>
        <taxon>Autobranchia</taxon>
        <taxon>Pteriomorphia</taxon>
        <taxon>Mytilida</taxon>
        <taxon>Mytiloidea</taxon>
        <taxon>Mytilidae</taxon>
        <taxon>Mytilinae</taxon>
        <taxon>Mytilus</taxon>
    </lineage>
</organism>
<proteinExistence type="predicted"/>
<protein>
    <submittedName>
        <fullName evidence="1">Uncharacterized protein</fullName>
    </submittedName>
</protein>
<sequence>MTNLRLLRIPDSKCSKPCGGNASQYCGGWLKLSLYKINIFAESTSSIVNINSTPMTALPSTITTSHSNTTQSTTDTSASISIDTSPLISTAESTVSMYANTITNLPLTTNSEVETSIVNMNENICWCLSINVCSPAFKEKVECLTKEIAIDNKLTSSHINSKYQYKIKERHLKRWEWWAFSAFVFHWL</sequence>
<name>A0A6J8D0P3_MYTCO</name>
<gene>
    <name evidence="1" type="ORF">MCOR_35489</name>
</gene>
<reference evidence="1 2" key="1">
    <citation type="submission" date="2020-06" db="EMBL/GenBank/DDBJ databases">
        <authorList>
            <person name="Li R."/>
            <person name="Bekaert M."/>
        </authorList>
    </citation>
    <scope>NUCLEOTIDE SEQUENCE [LARGE SCALE GENOMIC DNA]</scope>
    <source>
        <strain evidence="2">wild</strain>
    </source>
</reference>
<evidence type="ECO:0000313" key="2">
    <source>
        <dbReference type="Proteomes" id="UP000507470"/>
    </source>
</evidence>
<dbReference type="EMBL" id="CACVKT020006409">
    <property type="protein sequence ID" value="CAC5401406.1"/>
    <property type="molecule type" value="Genomic_DNA"/>
</dbReference>
<keyword evidence="2" id="KW-1185">Reference proteome</keyword>
<evidence type="ECO:0000313" key="1">
    <source>
        <dbReference type="EMBL" id="CAC5401406.1"/>
    </source>
</evidence>
<dbReference type="AlphaFoldDB" id="A0A6J8D0P3"/>
<dbReference type="Proteomes" id="UP000507470">
    <property type="component" value="Unassembled WGS sequence"/>
</dbReference>